<dbReference type="PROSITE" id="PS51257">
    <property type="entry name" value="PROKAR_LIPOPROTEIN"/>
    <property type="match status" value="1"/>
</dbReference>
<gene>
    <name evidence="2" type="ORF">MNBD_GAMMA17-1424</name>
</gene>
<dbReference type="EMBL" id="UOFQ01000032">
    <property type="protein sequence ID" value="VAW85892.1"/>
    <property type="molecule type" value="Genomic_DNA"/>
</dbReference>
<evidence type="ECO:0000313" key="2">
    <source>
        <dbReference type="EMBL" id="VAW85892.1"/>
    </source>
</evidence>
<keyword evidence="1" id="KW-0812">Transmembrane</keyword>
<dbReference type="InterPro" id="IPR026443">
    <property type="entry name" value="Rhombo_lipo"/>
</dbReference>
<reference evidence="2" key="1">
    <citation type="submission" date="2018-06" db="EMBL/GenBank/DDBJ databases">
        <authorList>
            <person name="Zhirakovskaya E."/>
        </authorList>
    </citation>
    <scope>NUCLEOTIDE SEQUENCE</scope>
</reference>
<protein>
    <recommendedName>
        <fullName evidence="3">Rhombotarget lipoprotein</fullName>
    </recommendedName>
</protein>
<evidence type="ECO:0000256" key="1">
    <source>
        <dbReference type="SAM" id="Phobius"/>
    </source>
</evidence>
<proteinExistence type="predicted"/>
<dbReference type="AlphaFoldDB" id="A0A3B0ZEL1"/>
<accession>A0A3B0ZEL1</accession>
<evidence type="ECO:0008006" key="3">
    <source>
        <dbReference type="Google" id="ProtNLM"/>
    </source>
</evidence>
<keyword evidence="1" id="KW-0472">Membrane</keyword>
<sequence length="296" mass="32676">MRHKVLISFVAIFILASCSNQQTRSKSSVVDYLYPTSTNEVIQASIPILHLPLKVGIAFVPEQDTKTRGRNRWSALVGSGAALTAVSKAELLDKVASNFKELGFVSEIEVIPTEYLTHGGSFNNLEQIQTMYGIDIIALVSYDQVQFTDESFLSLTYWTIVGAYVVSGEINDTSTMLDTVVYDIKSKKMLFRAPGTSVVKGNATPVSLNQELRADSIKGFNLAAEKMTGNLHSQLTKFKEKIKQNPEQVKVIHREGYTGSGGGAFNLYTLIILLLIAVTTKNLTNKVRSREERTTI</sequence>
<feature type="transmembrane region" description="Helical" evidence="1">
    <location>
        <begin position="265"/>
        <end position="283"/>
    </location>
</feature>
<dbReference type="NCBIfam" id="TIGR04179">
    <property type="entry name" value="rhombo_lipo"/>
    <property type="match status" value="1"/>
</dbReference>
<name>A0A3B0ZEL1_9ZZZZ</name>
<keyword evidence="1" id="KW-1133">Transmembrane helix</keyword>
<organism evidence="2">
    <name type="scientific">hydrothermal vent metagenome</name>
    <dbReference type="NCBI Taxonomy" id="652676"/>
    <lineage>
        <taxon>unclassified sequences</taxon>
        <taxon>metagenomes</taxon>
        <taxon>ecological metagenomes</taxon>
    </lineage>
</organism>